<dbReference type="Gene3D" id="3.40.50.1820">
    <property type="entry name" value="alpha/beta hydrolase"/>
    <property type="match status" value="1"/>
</dbReference>
<keyword evidence="1" id="KW-0378">Hydrolase</keyword>
<sequence>MKIKKESLFELKSVAQPVAAGERIFYLENTVNEEKNCYESEIFSVDRVTKESQVWGNQLKNSTELKVSPDEKWLSFLSTEKETEKNQLMIMPLNGGRASVLVAEQGISNYFWTDDATAIYYQVSADKSKERVDDSEKNHDTSKEKAAEKDFPKIKMTTKLGYQADGAGFLSEKITRVKKVLLTTKESTTIFETDLEIHLEAIMEKEQGLLYTAETKPEREWHYGSMLYAYDLTTNQHHSFESDLPEGTYSFAALSGNQLLLLGNDLTYGFVTQEDLYLMDLETKEVVNLSNEQDLAIGNTIIGDFQQKNRGVSVTWINKQQFIVPVTTHGKLQLYRVDTKGQWTLLFDQLMDITDAAKIDETHLAITYSTPTIPSRLAVLDLTSGELELVADPNEALMNDLSISEPQRFWYEGADGWQIQGWYLPPIETSQGHPAILYIHGGPQVCYGETFFHEMQVHAANGYGVILLNPRGGQGYGQEFVRSILGDYGNKDYQDLLLGVDDVLNHHPEIDPKKIHVVGGSYGGFMTNWIVGHTDRFCSAVTQRSISNWISFYGTSDIGPFFVKYQLLHDLDESKTLWEMSPLAYADHVSTPTLVLHGENDLRCPQEQGQQFYTALKRNDIDTKLILFPHSSHGLSRSGLPNLRLERLSAITEWMKIHE</sequence>
<dbReference type="PANTHER" id="PTHR42776:SF27">
    <property type="entry name" value="DIPEPTIDYL PEPTIDASE FAMILY MEMBER 6"/>
    <property type="match status" value="1"/>
</dbReference>
<gene>
    <name evidence="3" type="ORF">NCTC12360_03502</name>
</gene>
<dbReference type="PANTHER" id="PTHR42776">
    <property type="entry name" value="SERINE PEPTIDASE S9 FAMILY MEMBER"/>
    <property type="match status" value="1"/>
</dbReference>
<dbReference type="Gene3D" id="2.120.10.30">
    <property type="entry name" value="TolB, C-terminal domain"/>
    <property type="match status" value="1"/>
</dbReference>
<keyword evidence="3" id="KW-0347">Helicase</keyword>
<feature type="domain" description="Peptidase S9 prolyl oligopeptidase catalytic" evidence="2">
    <location>
        <begin position="450"/>
        <end position="656"/>
    </location>
</feature>
<keyword evidence="3" id="KW-0547">Nucleotide-binding</keyword>
<name>A0A376H3L7_ENTGA</name>
<dbReference type="Pfam" id="PF00326">
    <property type="entry name" value="Peptidase_S9"/>
    <property type="match status" value="1"/>
</dbReference>
<dbReference type="RefSeq" id="WP_060814482.1">
    <property type="nucleotide sequence ID" value="NZ_JBHULA010000047.1"/>
</dbReference>
<keyword evidence="3" id="KW-0067">ATP-binding</keyword>
<evidence type="ECO:0000259" key="2">
    <source>
        <dbReference type="Pfam" id="PF00326"/>
    </source>
</evidence>
<keyword evidence="4" id="KW-1185">Reference proteome</keyword>
<evidence type="ECO:0000256" key="1">
    <source>
        <dbReference type="ARBA" id="ARBA00022801"/>
    </source>
</evidence>
<dbReference type="GO" id="GO:0004386">
    <property type="term" value="F:helicase activity"/>
    <property type="evidence" value="ECO:0007669"/>
    <property type="project" value="UniProtKB-KW"/>
</dbReference>
<dbReference type="SUPFAM" id="SSF53474">
    <property type="entry name" value="alpha/beta-Hydrolases"/>
    <property type="match status" value="1"/>
</dbReference>
<evidence type="ECO:0000313" key="3">
    <source>
        <dbReference type="EMBL" id="STD84953.1"/>
    </source>
</evidence>
<dbReference type="AlphaFoldDB" id="A0A376H3L7"/>
<dbReference type="GO" id="GO:0004252">
    <property type="term" value="F:serine-type endopeptidase activity"/>
    <property type="evidence" value="ECO:0007669"/>
    <property type="project" value="TreeGrafter"/>
</dbReference>
<reference evidence="3 4" key="1">
    <citation type="submission" date="2018-06" db="EMBL/GenBank/DDBJ databases">
        <authorList>
            <consortium name="Pathogen Informatics"/>
            <person name="Doyle S."/>
        </authorList>
    </citation>
    <scope>NUCLEOTIDE SEQUENCE [LARGE SCALE GENOMIC DNA]</scope>
    <source>
        <strain evidence="3 4">NCTC12360</strain>
    </source>
</reference>
<organism evidence="3 4">
    <name type="scientific">Enterococcus gallinarum</name>
    <dbReference type="NCBI Taxonomy" id="1353"/>
    <lineage>
        <taxon>Bacteria</taxon>
        <taxon>Bacillati</taxon>
        <taxon>Bacillota</taxon>
        <taxon>Bacilli</taxon>
        <taxon>Lactobacillales</taxon>
        <taxon>Enterococcaceae</taxon>
        <taxon>Enterococcus</taxon>
    </lineage>
</organism>
<dbReference type="OrthoDB" id="108903at2"/>
<dbReference type="InterPro" id="IPR001375">
    <property type="entry name" value="Peptidase_S9_cat"/>
</dbReference>
<dbReference type="EMBL" id="UFYW01000001">
    <property type="protein sequence ID" value="STD84953.1"/>
    <property type="molecule type" value="Genomic_DNA"/>
</dbReference>
<protein>
    <submittedName>
        <fullName evidence="3">Superfamily II helicase</fullName>
    </submittedName>
</protein>
<proteinExistence type="predicted"/>
<dbReference type="GO" id="GO:0006508">
    <property type="term" value="P:proteolysis"/>
    <property type="evidence" value="ECO:0007669"/>
    <property type="project" value="InterPro"/>
</dbReference>
<dbReference type="SUPFAM" id="SSF82171">
    <property type="entry name" value="DPP6 N-terminal domain-like"/>
    <property type="match status" value="1"/>
</dbReference>
<dbReference type="InterPro" id="IPR029058">
    <property type="entry name" value="AB_hydrolase_fold"/>
</dbReference>
<dbReference type="Proteomes" id="UP000254807">
    <property type="component" value="Unassembled WGS sequence"/>
</dbReference>
<dbReference type="InterPro" id="IPR011042">
    <property type="entry name" value="6-blade_b-propeller_TolB-like"/>
</dbReference>
<accession>A0A376H3L7</accession>
<evidence type="ECO:0000313" key="4">
    <source>
        <dbReference type="Proteomes" id="UP000254807"/>
    </source>
</evidence>